<evidence type="ECO:0000313" key="2">
    <source>
        <dbReference type="EMBL" id="MBR0682633.1"/>
    </source>
</evidence>
<gene>
    <name evidence="2" type="ORF">GXW74_19225</name>
</gene>
<protein>
    <submittedName>
        <fullName evidence="2">Uncharacterized protein</fullName>
    </submittedName>
</protein>
<feature type="transmembrane region" description="Helical" evidence="1">
    <location>
        <begin position="90"/>
        <end position="108"/>
    </location>
</feature>
<keyword evidence="1" id="KW-0472">Membrane</keyword>
<accession>A0A9X9XFZ7</accession>
<name>A0A9X9XFZ7_9PROT</name>
<keyword evidence="1" id="KW-0812">Transmembrane</keyword>
<dbReference type="EMBL" id="JAAEDL010000021">
    <property type="protein sequence ID" value="MBR0682633.1"/>
    <property type="molecule type" value="Genomic_DNA"/>
</dbReference>
<reference evidence="2" key="2">
    <citation type="journal article" date="2021" name="Syst. Appl. Microbiol.">
        <title>Roseomonas hellenica sp. nov., isolated from roots of wild-growing Alkanna tinctoria.</title>
        <authorList>
            <person name="Rat A."/>
            <person name="Naranjo H.D."/>
            <person name="Lebbe L."/>
            <person name="Cnockaert M."/>
            <person name="Krigas N."/>
            <person name="Grigoriadou K."/>
            <person name="Maloupa E."/>
            <person name="Willems A."/>
        </authorList>
    </citation>
    <scope>NUCLEOTIDE SEQUENCE</scope>
    <source>
        <strain evidence="2">LMG 31228</strain>
    </source>
</reference>
<organism evidence="2 3">
    <name type="scientific">Neoroseomonas eburnea</name>
    <dbReference type="NCBI Taxonomy" id="1346889"/>
    <lineage>
        <taxon>Bacteria</taxon>
        <taxon>Pseudomonadati</taxon>
        <taxon>Pseudomonadota</taxon>
        <taxon>Alphaproteobacteria</taxon>
        <taxon>Acetobacterales</taxon>
        <taxon>Acetobacteraceae</taxon>
        <taxon>Neoroseomonas</taxon>
    </lineage>
</organism>
<dbReference type="AlphaFoldDB" id="A0A9X9XFZ7"/>
<feature type="transmembrane region" description="Helical" evidence="1">
    <location>
        <begin position="25"/>
        <end position="46"/>
    </location>
</feature>
<evidence type="ECO:0000256" key="1">
    <source>
        <dbReference type="SAM" id="Phobius"/>
    </source>
</evidence>
<feature type="transmembrane region" description="Helical" evidence="1">
    <location>
        <begin position="114"/>
        <end position="135"/>
    </location>
</feature>
<reference evidence="2" key="1">
    <citation type="submission" date="2020-01" db="EMBL/GenBank/DDBJ databases">
        <authorList>
            <person name="Rat A."/>
        </authorList>
    </citation>
    <scope>NUCLEOTIDE SEQUENCE</scope>
    <source>
        <strain evidence="2">LMG 31228</strain>
    </source>
</reference>
<sequence>MDQTLSLGWMQSEAAARRAAFRRVLGVNLVLQGVIGVAAVLAPGWLSALLGLGGTLQPGWVSAWGGMLLLVAALYLPGYQEPARARWPNLVGILGRFGFALLYVVLALGGAPGFLWLAAFDLGFGVSLAMLYLSLGRAELMSRP</sequence>
<dbReference type="RefSeq" id="WP_211848168.1">
    <property type="nucleotide sequence ID" value="NZ_JAAEDL010000021.1"/>
</dbReference>
<proteinExistence type="predicted"/>
<evidence type="ECO:0000313" key="3">
    <source>
        <dbReference type="Proteomes" id="UP001138709"/>
    </source>
</evidence>
<keyword evidence="3" id="KW-1185">Reference proteome</keyword>
<comment type="caution">
    <text evidence="2">The sequence shown here is derived from an EMBL/GenBank/DDBJ whole genome shotgun (WGS) entry which is preliminary data.</text>
</comment>
<feature type="transmembrane region" description="Helical" evidence="1">
    <location>
        <begin position="58"/>
        <end position="78"/>
    </location>
</feature>
<keyword evidence="1" id="KW-1133">Transmembrane helix</keyword>
<dbReference type="Proteomes" id="UP001138709">
    <property type="component" value="Unassembled WGS sequence"/>
</dbReference>